<dbReference type="InterPro" id="IPR046341">
    <property type="entry name" value="SET_dom_sf"/>
</dbReference>
<evidence type="ECO:0000313" key="2">
    <source>
        <dbReference type="EMBL" id="KEF57491.1"/>
    </source>
</evidence>
<feature type="domain" description="SET" evidence="1">
    <location>
        <begin position="1"/>
        <end position="165"/>
    </location>
</feature>
<dbReference type="PANTHER" id="PTHR13271:SF76">
    <property type="entry name" value="SET DOMAIN-CONTAINING PROTEIN 8"/>
    <property type="match status" value="1"/>
</dbReference>
<gene>
    <name evidence="2" type="ORF">A1O9_05408</name>
</gene>
<dbReference type="InterPro" id="IPR001214">
    <property type="entry name" value="SET_dom"/>
</dbReference>
<dbReference type="PROSITE" id="PS50280">
    <property type="entry name" value="SET"/>
    <property type="match status" value="1"/>
</dbReference>
<dbReference type="EMBL" id="AMGV01000004">
    <property type="protein sequence ID" value="KEF57491.1"/>
    <property type="molecule type" value="Genomic_DNA"/>
</dbReference>
<dbReference type="Gene3D" id="3.90.1410.10">
    <property type="entry name" value="set domain protein methyltransferase, domain 1"/>
    <property type="match status" value="1"/>
</dbReference>
<keyword evidence="3" id="KW-1185">Reference proteome</keyword>
<evidence type="ECO:0000259" key="1">
    <source>
        <dbReference type="PROSITE" id="PS50280"/>
    </source>
</evidence>
<dbReference type="InterPro" id="IPR050600">
    <property type="entry name" value="SETD3_SETD6_MTase"/>
</dbReference>
<evidence type="ECO:0000313" key="3">
    <source>
        <dbReference type="Proteomes" id="UP000027920"/>
    </source>
</evidence>
<proteinExistence type="predicted"/>
<dbReference type="HOGENOM" id="CLU_044629_0_0_1"/>
<dbReference type="GO" id="GO:0016279">
    <property type="term" value="F:protein-lysine N-methyltransferase activity"/>
    <property type="evidence" value="ECO:0007669"/>
    <property type="project" value="TreeGrafter"/>
</dbReference>
<dbReference type="GeneID" id="25280334"/>
<dbReference type="SUPFAM" id="SSF82199">
    <property type="entry name" value="SET domain"/>
    <property type="match status" value="1"/>
</dbReference>
<protein>
    <recommendedName>
        <fullName evidence="1">SET domain-containing protein</fullName>
    </recommendedName>
</protein>
<dbReference type="STRING" id="1182545.A0A072PCA9"/>
<dbReference type="VEuPathDB" id="FungiDB:A1O9_05408"/>
<sequence length="351" mass="40166">MTINNPDSYQHGLGVHNPFADYLKFLPKEILLPTFYTPAERELLLGTSLSDALKQKAASLEREFDNLREATQVIPWCQRVWWDDQPTRLDIEDWKLADAIYRSRALELPRGAGVGMVPVLDMANHASEDHFNAHFEVDETQGQVLLVARDNKSIRQGEEITIMYGVGGACEMIFSYGFLDEHATSAREMFLDLPISFDDPLRLAKIRFAQEAPGVRLYVDQQNEIQWESTFVWWACVNQEDGLDFRVEQAVTGDTELKAVWNDQDLQADGLQPTLRKHRLYDVFLLRATVTIQNRVESQGITLAVSQDSFEAHLPDQVQIRTSVYETIGRLRSLETDLLTRAYETLEEQVT</sequence>
<dbReference type="PANTHER" id="PTHR13271">
    <property type="entry name" value="UNCHARACTERIZED PUTATIVE METHYLTRANSFERASE"/>
    <property type="match status" value="1"/>
</dbReference>
<dbReference type="CDD" id="cd10527">
    <property type="entry name" value="SET_LSMT"/>
    <property type="match status" value="1"/>
</dbReference>
<dbReference type="AlphaFoldDB" id="A0A072PCA9"/>
<dbReference type="OrthoDB" id="441812at2759"/>
<comment type="caution">
    <text evidence="2">The sequence shown here is derived from an EMBL/GenBank/DDBJ whole genome shotgun (WGS) entry which is preliminary data.</text>
</comment>
<dbReference type="RefSeq" id="XP_013260081.1">
    <property type="nucleotide sequence ID" value="XM_013404627.1"/>
</dbReference>
<dbReference type="GO" id="GO:0005634">
    <property type="term" value="C:nucleus"/>
    <property type="evidence" value="ECO:0007669"/>
    <property type="project" value="TreeGrafter"/>
</dbReference>
<accession>A0A072PCA9</accession>
<organism evidence="2 3">
    <name type="scientific">Exophiala aquamarina CBS 119918</name>
    <dbReference type="NCBI Taxonomy" id="1182545"/>
    <lineage>
        <taxon>Eukaryota</taxon>
        <taxon>Fungi</taxon>
        <taxon>Dikarya</taxon>
        <taxon>Ascomycota</taxon>
        <taxon>Pezizomycotina</taxon>
        <taxon>Eurotiomycetes</taxon>
        <taxon>Chaetothyriomycetidae</taxon>
        <taxon>Chaetothyriales</taxon>
        <taxon>Herpotrichiellaceae</taxon>
        <taxon>Exophiala</taxon>
    </lineage>
</organism>
<dbReference type="Proteomes" id="UP000027920">
    <property type="component" value="Unassembled WGS sequence"/>
</dbReference>
<reference evidence="2 3" key="1">
    <citation type="submission" date="2013-03" db="EMBL/GenBank/DDBJ databases">
        <title>The Genome Sequence of Exophiala aquamarina CBS 119918.</title>
        <authorList>
            <consortium name="The Broad Institute Genomics Platform"/>
            <person name="Cuomo C."/>
            <person name="de Hoog S."/>
            <person name="Gorbushina A."/>
            <person name="Walker B."/>
            <person name="Young S.K."/>
            <person name="Zeng Q."/>
            <person name="Gargeya S."/>
            <person name="Fitzgerald M."/>
            <person name="Haas B."/>
            <person name="Abouelleil A."/>
            <person name="Allen A.W."/>
            <person name="Alvarado L."/>
            <person name="Arachchi H.M."/>
            <person name="Berlin A.M."/>
            <person name="Chapman S.B."/>
            <person name="Gainer-Dewar J."/>
            <person name="Goldberg J."/>
            <person name="Griggs A."/>
            <person name="Gujja S."/>
            <person name="Hansen M."/>
            <person name="Howarth C."/>
            <person name="Imamovic A."/>
            <person name="Ireland A."/>
            <person name="Larimer J."/>
            <person name="McCowan C."/>
            <person name="Murphy C."/>
            <person name="Pearson M."/>
            <person name="Poon T.W."/>
            <person name="Priest M."/>
            <person name="Roberts A."/>
            <person name="Saif S."/>
            <person name="Shea T."/>
            <person name="Sisk P."/>
            <person name="Sykes S."/>
            <person name="Wortman J."/>
            <person name="Nusbaum C."/>
            <person name="Birren B."/>
        </authorList>
    </citation>
    <scope>NUCLEOTIDE SEQUENCE [LARGE SCALE GENOMIC DNA]</scope>
    <source>
        <strain evidence="2 3">CBS 119918</strain>
    </source>
</reference>
<name>A0A072PCA9_9EURO</name>